<evidence type="ECO:0000256" key="2">
    <source>
        <dbReference type="PIRSR" id="PIRSR015753-2"/>
    </source>
</evidence>
<proteinExistence type="predicted"/>
<dbReference type="PANTHER" id="PTHR32419">
    <property type="entry name" value="GLUTATHIONYL-HYDROQUINONE REDUCTASE"/>
    <property type="match status" value="1"/>
</dbReference>
<evidence type="ECO:0000313" key="7">
    <source>
        <dbReference type="Proteomes" id="UP001342314"/>
    </source>
</evidence>
<feature type="binding site" evidence="2">
    <location>
        <position position="83"/>
    </location>
    <ligand>
        <name>glutathione</name>
        <dbReference type="ChEBI" id="CHEBI:57925"/>
    </ligand>
</feature>
<dbReference type="Pfam" id="PF13409">
    <property type="entry name" value="GST_N_2"/>
    <property type="match status" value="1"/>
</dbReference>
<keyword evidence="7" id="KW-1185">Reference proteome</keyword>
<feature type="site" description="Lowers pKa of active site Cys" evidence="3">
    <location>
        <position position="310"/>
    </location>
</feature>
<dbReference type="InterPro" id="IPR004045">
    <property type="entry name" value="Glutathione_S-Trfase_N"/>
</dbReference>
<reference evidence="6 7" key="1">
    <citation type="submission" date="2021-12" db="EMBL/GenBank/DDBJ databases">
        <title>High titer production of polyol ester of fatty acids by Rhodotorula paludigena BS15 towards product separation-free biomass refinery.</title>
        <authorList>
            <person name="Mano J."/>
            <person name="Ono H."/>
            <person name="Tanaka T."/>
            <person name="Naito K."/>
            <person name="Sushida H."/>
            <person name="Ike M."/>
            <person name="Tokuyasu K."/>
            <person name="Kitaoka M."/>
        </authorList>
    </citation>
    <scope>NUCLEOTIDE SEQUENCE [LARGE SCALE GENOMIC DNA]</scope>
    <source>
        <strain evidence="6 7">BS15</strain>
    </source>
</reference>
<name>A0AAV5GJ06_9BASI</name>
<sequence>MADDKRDITKWASKDGQFRRQASSFRDQIQVGGKFPPEEGRYMLYVSLACPWAHRTLIVRKLKGLERFIDVAIVHPYMGNLGWSFCPPVRDSEGGYPKTEGEVGEPDGFPDVTGDPLYGAKFLRELYFKVDPDYSGRFTVPTLWDKKTQTIVNNESSEIIRFFNTEFNSLLEDKYAKVDLYPESGRAEIDDQTKWVYDTVNNGVYKTGFATTQEAYESNIYPLFESLDRLEKMLGDGRQYIANTDELSEADIRFDPVYVQHFKTNLGTIRHDYPNLNRWLKNLYWNFDAFKSTTNFDHIKASPAIAAQQYTKSHSQINPTRITPAGPKPDIEPL</sequence>
<dbReference type="EMBL" id="BQKY01000004">
    <property type="protein sequence ID" value="GJN89322.1"/>
    <property type="molecule type" value="Genomic_DNA"/>
</dbReference>
<dbReference type="SFLD" id="SFLDS00019">
    <property type="entry name" value="Glutathione_Transferase_(cytos"/>
    <property type="match status" value="1"/>
</dbReference>
<comment type="caution">
    <text evidence="6">The sequence shown here is derived from an EMBL/GenBank/DDBJ whole genome shotgun (WGS) entry which is preliminary data.</text>
</comment>
<dbReference type="InterPro" id="IPR016639">
    <property type="entry name" value="GST_Omega/GSH"/>
</dbReference>
<dbReference type="Gene3D" id="1.20.1050.10">
    <property type="match status" value="1"/>
</dbReference>
<dbReference type="SFLD" id="SFLDG01148">
    <property type="entry name" value="Xi_(cytGST)"/>
    <property type="match status" value="1"/>
</dbReference>
<dbReference type="PANTHER" id="PTHR32419:SF6">
    <property type="entry name" value="GLUTATHIONE S-TRANSFERASE OMEGA-LIKE 1-RELATED"/>
    <property type="match status" value="1"/>
</dbReference>
<dbReference type="InterPro" id="IPR047047">
    <property type="entry name" value="GST_Omega-like_C"/>
</dbReference>
<gene>
    <name evidence="6" type="ORF">Rhopal_002302-T1</name>
</gene>
<dbReference type="InterPro" id="IPR036249">
    <property type="entry name" value="Thioredoxin-like_sf"/>
</dbReference>
<dbReference type="SUPFAM" id="SSF47616">
    <property type="entry name" value="GST C-terminal domain-like"/>
    <property type="match status" value="1"/>
</dbReference>
<feature type="binding site" evidence="2">
    <location>
        <begin position="155"/>
        <end position="156"/>
    </location>
    <ligand>
        <name>glutathione</name>
        <dbReference type="ChEBI" id="CHEBI:57925"/>
    </ligand>
</feature>
<dbReference type="Gene3D" id="3.40.30.10">
    <property type="entry name" value="Glutaredoxin"/>
    <property type="match status" value="1"/>
</dbReference>
<dbReference type="InterPro" id="IPR040079">
    <property type="entry name" value="Glutathione_S-Trfase"/>
</dbReference>
<dbReference type="CDD" id="cd03190">
    <property type="entry name" value="GST_C_Omega_like"/>
    <property type="match status" value="1"/>
</dbReference>
<evidence type="ECO:0000259" key="5">
    <source>
        <dbReference type="Pfam" id="PF13409"/>
    </source>
</evidence>
<dbReference type="GO" id="GO:0005737">
    <property type="term" value="C:cytoplasm"/>
    <property type="evidence" value="ECO:0007669"/>
    <property type="project" value="TreeGrafter"/>
</dbReference>
<dbReference type="SUPFAM" id="SSF52833">
    <property type="entry name" value="Thioredoxin-like"/>
    <property type="match status" value="1"/>
</dbReference>
<dbReference type="Pfam" id="PF13410">
    <property type="entry name" value="GST_C_2"/>
    <property type="match status" value="1"/>
</dbReference>
<protein>
    <recommendedName>
        <fullName evidence="5">GST N-terminal domain-containing protein</fullName>
    </recommendedName>
</protein>
<organism evidence="6 7">
    <name type="scientific">Rhodotorula paludigena</name>
    <dbReference type="NCBI Taxonomy" id="86838"/>
    <lineage>
        <taxon>Eukaryota</taxon>
        <taxon>Fungi</taxon>
        <taxon>Dikarya</taxon>
        <taxon>Basidiomycota</taxon>
        <taxon>Pucciniomycotina</taxon>
        <taxon>Microbotryomycetes</taxon>
        <taxon>Sporidiobolales</taxon>
        <taxon>Sporidiobolaceae</taxon>
        <taxon>Rhodotorula</taxon>
    </lineage>
</organism>
<evidence type="ECO:0000313" key="6">
    <source>
        <dbReference type="EMBL" id="GJN89322.1"/>
    </source>
</evidence>
<dbReference type="GO" id="GO:0004364">
    <property type="term" value="F:glutathione transferase activity"/>
    <property type="evidence" value="ECO:0007669"/>
    <property type="project" value="InterPro"/>
</dbReference>
<feature type="compositionally biased region" description="Polar residues" evidence="4">
    <location>
        <begin position="310"/>
        <end position="321"/>
    </location>
</feature>
<dbReference type="FunFam" id="3.40.30.10:FF:000162">
    <property type="entry name" value="Glutathione S-transferase Gst3"/>
    <property type="match status" value="1"/>
</dbReference>
<evidence type="ECO:0000256" key="4">
    <source>
        <dbReference type="SAM" id="MobiDB-lite"/>
    </source>
</evidence>
<feature type="site" description="Lowers pKa of active site Cys" evidence="3">
    <location>
        <position position="258"/>
    </location>
</feature>
<dbReference type="PIRSF" id="PIRSF015753">
    <property type="entry name" value="GST"/>
    <property type="match status" value="1"/>
</dbReference>
<feature type="binding site" evidence="2">
    <location>
        <begin position="137"/>
        <end position="140"/>
    </location>
    <ligand>
        <name>glutathione</name>
        <dbReference type="ChEBI" id="CHEBI:57925"/>
    </ligand>
</feature>
<accession>A0AAV5GJ06</accession>
<evidence type="ECO:0000256" key="3">
    <source>
        <dbReference type="PIRSR" id="PIRSR015753-3"/>
    </source>
</evidence>
<feature type="active site" description="Nucleophile" evidence="1">
    <location>
        <position position="50"/>
    </location>
</feature>
<feature type="domain" description="GST N-terminal" evidence="5">
    <location>
        <begin position="49"/>
        <end position="165"/>
    </location>
</feature>
<evidence type="ECO:0000256" key="1">
    <source>
        <dbReference type="PIRSR" id="PIRSR015753-1"/>
    </source>
</evidence>
<dbReference type="AlphaFoldDB" id="A0AAV5GJ06"/>
<dbReference type="SFLD" id="SFLDG01206">
    <property type="entry name" value="Xi.1"/>
    <property type="match status" value="1"/>
</dbReference>
<feature type="active site" description="Proton donor/acceptor" evidence="1">
    <location>
        <position position="205"/>
    </location>
</feature>
<feature type="region of interest" description="Disordered" evidence="4">
    <location>
        <begin position="310"/>
        <end position="334"/>
    </location>
</feature>
<dbReference type="Proteomes" id="UP001342314">
    <property type="component" value="Unassembled WGS sequence"/>
</dbReference>
<dbReference type="InterPro" id="IPR036282">
    <property type="entry name" value="Glutathione-S-Trfase_C_sf"/>
</dbReference>